<organism evidence="2 3">
    <name type="scientific">Oleoguttula mirabilis</name>
    <dbReference type="NCBI Taxonomy" id="1507867"/>
    <lineage>
        <taxon>Eukaryota</taxon>
        <taxon>Fungi</taxon>
        <taxon>Dikarya</taxon>
        <taxon>Ascomycota</taxon>
        <taxon>Pezizomycotina</taxon>
        <taxon>Dothideomycetes</taxon>
        <taxon>Dothideomycetidae</taxon>
        <taxon>Mycosphaerellales</taxon>
        <taxon>Teratosphaeriaceae</taxon>
        <taxon>Oleoguttula</taxon>
    </lineage>
</organism>
<keyword evidence="3" id="KW-1185">Reference proteome</keyword>
<dbReference type="Proteomes" id="UP001324427">
    <property type="component" value="Unassembled WGS sequence"/>
</dbReference>
<dbReference type="AlphaFoldDB" id="A0AAV9J3G7"/>
<protein>
    <submittedName>
        <fullName evidence="2">Uncharacterized protein</fullName>
    </submittedName>
</protein>
<sequence>MLKRNHDAYHNKHRALTAMKQLVHHNRIRHLPTLEERATALAALNVKVQQQQRALGVLYAKKHKDIVNSFQAWMARNRAVLAGAVPLLPSTVNTVAASAGPRPPTYEEATAGTTRPRSALGKSAVDAPSATSQAHSHLFDRLHDALIPALGALESQVAQAPDPLPEGLLDAFFRLTPLIQTLHDQGALASGALSRRLHDAVARVFLVLQALQTRLRQHAGTLAARQRKLESGARLINRRALLAATRNQVRVARLRGRHQQAERLRRFVQALETTRVVRVSFALDDLAAPVQFSKGTLLT</sequence>
<evidence type="ECO:0000313" key="3">
    <source>
        <dbReference type="Proteomes" id="UP001324427"/>
    </source>
</evidence>
<reference evidence="2 3" key="1">
    <citation type="submission" date="2021-11" db="EMBL/GenBank/DDBJ databases">
        <title>Black yeast isolated from Biological Soil Crust.</title>
        <authorList>
            <person name="Kurbessoian T."/>
        </authorList>
    </citation>
    <scope>NUCLEOTIDE SEQUENCE [LARGE SCALE GENOMIC DNA]</scope>
    <source>
        <strain evidence="2 3">CCFEE 5522</strain>
    </source>
</reference>
<gene>
    <name evidence="2" type="ORF">LTR36_001704</name>
</gene>
<proteinExistence type="predicted"/>
<evidence type="ECO:0000256" key="1">
    <source>
        <dbReference type="SAM" id="MobiDB-lite"/>
    </source>
</evidence>
<name>A0AAV9J3G7_9PEZI</name>
<dbReference type="EMBL" id="JAVFHQ010000132">
    <property type="protein sequence ID" value="KAK4539107.1"/>
    <property type="molecule type" value="Genomic_DNA"/>
</dbReference>
<accession>A0AAV9J3G7</accession>
<comment type="caution">
    <text evidence="2">The sequence shown here is derived from an EMBL/GenBank/DDBJ whole genome shotgun (WGS) entry which is preliminary data.</text>
</comment>
<evidence type="ECO:0000313" key="2">
    <source>
        <dbReference type="EMBL" id="KAK4539107.1"/>
    </source>
</evidence>
<feature type="region of interest" description="Disordered" evidence="1">
    <location>
        <begin position="96"/>
        <end position="123"/>
    </location>
</feature>